<dbReference type="PANTHER" id="PTHR34069">
    <property type="entry name" value="3-OXOACYL-[ACYL-CARRIER-PROTEIN] SYNTHASE 3"/>
    <property type="match status" value="1"/>
</dbReference>
<dbReference type="GO" id="GO:0044550">
    <property type="term" value="P:secondary metabolite biosynthetic process"/>
    <property type="evidence" value="ECO:0007669"/>
    <property type="project" value="TreeGrafter"/>
</dbReference>
<dbReference type="STRING" id="1324314.BVG16_05005"/>
<evidence type="ECO:0000259" key="3">
    <source>
        <dbReference type="Pfam" id="PF08541"/>
    </source>
</evidence>
<proteinExistence type="predicted"/>
<dbReference type="Proteomes" id="UP000190188">
    <property type="component" value="Unassembled WGS sequence"/>
</dbReference>
<feature type="domain" description="Beta-ketoacyl-[acyl-carrier-protein] synthase III C-terminal" evidence="3">
    <location>
        <begin position="265"/>
        <end position="351"/>
    </location>
</feature>
<dbReference type="InterPro" id="IPR016039">
    <property type="entry name" value="Thiolase-like"/>
</dbReference>
<dbReference type="GO" id="GO:0004315">
    <property type="term" value="F:3-oxoacyl-[acyl-carrier-protein] synthase activity"/>
    <property type="evidence" value="ECO:0007669"/>
    <property type="project" value="InterPro"/>
</dbReference>
<evidence type="ECO:0008006" key="7">
    <source>
        <dbReference type="Google" id="ProtNLM"/>
    </source>
</evidence>
<dbReference type="Pfam" id="PF08541">
    <property type="entry name" value="ACP_syn_III_C"/>
    <property type="match status" value="1"/>
</dbReference>
<feature type="domain" description="Beta-ketoacyl-[acyl-carrier-protein] synthase III N-terminal" evidence="4">
    <location>
        <begin position="125"/>
        <end position="206"/>
    </location>
</feature>
<evidence type="ECO:0000313" key="6">
    <source>
        <dbReference type="Proteomes" id="UP000190188"/>
    </source>
</evidence>
<evidence type="ECO:0000256" key="2">
    <source>
        <dbReference type="ARBA" id="ARBA00023315"/>
    </source>
</evidence>
<name>A0A1T2XJQ6_9BACL</name>
<keyword evidence="1" id="KW-0808">Transferase</keyword>
<dbReference type="InterPro" id="IPR013751">
    <property type="entry name" value="ACP_syn_III_N"/>
</dbReference>
<dbReference type="EMBL" id="MSZX01000002">
    <property type="protein sequence ID" value="OPA80110.1"/>
    <property type="molecule type" value="Genomic_DNA"/>
</dbReference>
<evidence type="ECO:0000256" key="1">
    <source>
        <dbReference type="ARBA" id="ARBA00022679"/>
    </source>
</evidence>
<evidence type="ECO:0000259" key="4">
    <source>
        <dbReference type="Pfam" id="PF08545"/>
    </source>
</evidence>
<accession>A0A1T2XJQ6</accession>
<sequence length="355" mass="38938">MKRYWRGGSRLTEQEDKHLAVGIRSTAMYLPEQRITSAEISALSGVPQSVVETKLGIMQKPIPGLEDHPCEMGIRAAKLAIERAGIDPMDIDVVIYIGEEYKEYPVWTAALKLQEEIGARNAWGFDAALRCGTTIMALKLAKHLMQGDDRIRHVLLAGGYRNGDLIDYRNPRTRFMFNLGAGGGAILLQKGAGMNVVLETSLKTDGAFSEDVIVSAGGTKQPVTMEILAAGGPYFDVPDPEGMKRRLEEKSMANFLEVVRTSVRDSGYRVEDIDFIGILHMKKSAHDYVLEQLGLTSEQTVYLDHYGHIGQFDPILCLELGIAEGKIRPGSVVVLVSAGIGYAWGAVTIKWGDKA</sequence>
<dbReference type="InterPro" id="IPR013747">
    <property type="entry name" value="ACP_syn_III_C"/>
</dbReference>
<comment type="caution">
    <text evidence="5">The sequence shown here is derived from an EMBL/GenBank/DDBJ whole genome shotgun (WGS) entry which is preliminary data.</text>
</comment>
<dbReference type="SUPFAM" id="SSF53901">
    <property type="entry name" value="Thiolase-like"/>
    <property type="match status" value="1"/>
</dbReference>
<evidence type="ECO:0000313" key="5">
    <source>
        <dbReference type="EMBL" id="OPA80110.1"/>
    </source>
</evidence>
<reference evidence="5 6" key="1">
    <citation type="submission" date="2017-01" db="EMBL/GenBank/DDBJ databases">
        <title>Genome analysis of Paenibacillus selenitrireducens ES3-24.</title>
        <authorList>
            <person name="Xu D."/>
            <person name="Yao R."/>
            <person name="Zheng S."/>
        </authorList>
    </citation>
    <scope>NUCLEOTIDE SEQUENCE [LARGE SCALE GENOMIC DNA]</scope>
    <source>
        <strain evidence="5 6">ES3-24</strain>
    </source>
</reference>
<dbReference type="NCBIfam" id="NF005308">
    <property type="entry name" value="PRK06840.1"/>
    <property type="match status" value="1"/>
</dbReference>
<dbReference type="PANTHER" id="PTHR34069:SF2">
    <property type="entry name" value="BETA-KETOACYL-[ACYL-CARRIER-PROTEIN] SYNTHASE III"/>
    <property type="match status" value="1"/>
</dbReference>
<dbReference type="Gene3D" id="3.40.47.10">
    <property type="match status" value="1"/>
</dbReference>
<protein>
    <recommendedName>
        <fullName evidence="7">3-oxoacyl-ACP synthase</fullName>
    </recommendedName>
</protein>
<gene>
    <name evidence="5" type="ORF">BVG16_05005</name>
</gene>
<dbReference type="AlphaFoldDB" id="A0A1T2XJQ6"/>
<keyword evidence="2" id="KW-0012">Acyltransferase</keyword>
<dbReference type="Pfam" id="PF08545">
    <property type="entry name" value="ACP_syn_III"/>
    <property type="match status" value="1"/>
</dbReference>
<keyword evidence="6" id="KW-1185">Reference proteome</keyword>
<dbReference type="GO" id="GO:0006633">
    <property type="term" value="P:fatty acid biosynthetic process"/>
    <property type="evidence" value="ECO:0007669"/>
    <property type="project" value="InterPro"/>
</dbReference>
<organism evidence="5 6">
    <name type="scientific">Paenibacillus selenitireducens</name>
    <dbReference type="NCBI Taxonomy" id="1324314"/>
    <lineage>
        <taxon>Bacteria</taxon>
        <taxon>Bacillati</taxon>
        <taxon>Bacillota</taxon>
        <taxon>Bacilli</taxon>
        <taxon>Bacillales</taxon>
        <taxon>Paenibacillaceae</taxon>
        <taxon>Paenibacillus</taxon>
    </lineage>
</organism>